<sequence>MSSRTHSEGQKEQTHGLEDAEKFFKDACEIFQREAAKLRQEREAIGNMSKKLEHIHFSSTVKLNVGGHYFTTSLQTLTKDPNSMMTAMFSGKFEMKSSEDGAFFVDREGTHFRTLTTGLLTPHLRDGELILPDAATFLKELEAEAKFYQIQGILDVVRPRAPKNFEESLILTNEEHRTTLENW</sequence>
<reference evidence="2 3" key="1">
    <citation type="submission" date="2022-05" db="EMBL/GenBank/DDBJ databases">
        <authorList>
            <consortium name="Genoscope - CEA"/>
            <person name="William W."/>
        </authorList>
    </citation>
    <scope>NUCLEOTIDE SEQUENCE [LARGE SCALE GENOMIC DNA]</scope>
</reference>
<evidence type="ECO:0000259" key="1">
    <source>
        <dbReference type="Pfam" id="PF02214"/>
    </source>
</evidence>
<gene>
    <name evidence="2" type="ORF">PMEA_00013386</name>
</gene>
<keyword evidence="3" id="KW-1185">Reference proteome</keyword>
<protein>
    <recommendedName>
        <fullName evidence="1">Potassium channel tetramerisation-type BTB domain-containing protein</fullName>
    </recommendedName>
</protein>
<proteinExistence type="predicted"/>
<dbReference type="Proteomes" id="UP001159428">
    <property type="component" value="Unassembled WGS sequence"/>
</dbReference>
<dbReference type="InterPro" id="IPR011333">
    <property type="entry name" value="SKP1/BTB/POZ_sf"/>
</dbReference>
<dbReference type="GO" id="GO:0051260">
    <property type="term" value="P:protein homooligomerization"/>
    <property type="evidence" value="ECO:0007669"/>
    <property type="project" value="InterPro"/>
</dbReference>
<evidence type="ECO:0000313" key="3">
    <source>
        <dbReference type="Proteomes" id="UP001159428"/>
    </source>
</evidence>
<dbReference type="EMBL" id="CALNXJ010000023">
    <property type="protein sequence ID" value="CAH3128253.1"/>
    <property type="molecule type" value="Genomic_DNA"/>
</dbReference>
<comment type="caution">
    <text evidence="2">The sequence shown here is derived from an EMBL/GenBank/DDBJ whole genome shotgun (WGS) entry which is preliminary data.</text>
</comment>
<dbReference type="Gene3D" id="3.30.710.10">
    <property type="entry name" value="Potassium Channel Kv1.1, Chain A"/>
    <property type="match status" value="1"/>
</dbReference>
<dbReference type="Pfam" id="PF02214">
    <property type="entry name" value="BTB_2"/>
    <property type="match status" value="1"/>
</dbReference>
<dbReference type="AlphaFoldDB" id="A0AAU9WX21"/>
<dbReference type="PANTHER" id="PTHR11145:SF8">
    <property type="entry name" value="RE57120P"/>
    <property type="match status" value="1"/>
</dbReference>
<evidence type="ECO:0000313" key="2">
    <source>
        <dbReference type="EMBL" id="CAH3128253.1"/>
    </source>
</evidence>
<dbReference type="InterPro" id="IPR003131">
    <property type="entry name" value="T1-type_BTB"/>
</dbReference>
<accession>A0AAU9WX21</accession>
<dbReference type="InterPro" id="IPR045068">
    <property type="entry name" value="BACURD1-3"/>
</dbReference>
<organism evidence="2 3">
    <name type="scientific">Pocillopora meandrina</name>
    <dbReference type="NCBI Taxonomy" id="46732"/>
    <lineage>
        <taxon>Eukaryota</taxon>
        <taxon>Metazoa</taxon>
        <taxon>Cnidaria</taxon>
        <taxon>Anthozoa</taxon>
        <taxon>Hexacorallia</taxon>
        <taxon>Scleractinia</taxon>
        <taxon>Astrocoeniina</taxon>
        <taxon>Pocilloporidae</taxon>
        <taxon>Pocillopora</taxon>
    </lineage>
</organism>
<feature type="domain" description="Potassium channel tetramerisation-type BTB" evidence="1">
    <location>
        <begin position="61"/>
        <end position="152"/>
    </location>
</feature>
<name>A0AAU9WX21_9CNID</name>
<dbReference type="SUPFAM" id="SSF54695">
    <property type="entry name" value="POZ domain"/>
    <property type="match status" value="1"/>
</dbReference>
<dbReference type="PANTHER" id="PTHR11145">
    <property type="entry name" value="BTB/POZ DOMAIN-CONTAINING ADAPTER FOR CUL3-MEDIATED RHOA DEGRADATION PROTEIN FAMILY MEMBER"/>
    <property type="match status" value="1"/>
</dbReference>